<evidence type="ECO:0000313" key="3">
    <source>
        <dbReference type="Proteomes" id="UP001387293"/>
    </source>
</evidence>
<dbReference type="Proteomes" id="UP001387293">
    <property type="component" value="Unassembled WGS sequence"/>
</dbReference>
<dbReference type="EMBL" id="JAPYKS010000015">
    <property type="protein sequence ID" value="MEI9411185.1"/>
    <property type="molecule type" value="Genomic_DNA"/>
</dbReference>
<dbReference type="RefSeq" id="WP_337107808.1">
    <property type="nucleotide sequence ID" value="NZ_JAPYKS010000015.1"/>
</dbReference>
<keyword evidence="1" id="KW-1133">Transmembrane helix</keyword>
<sequence length="147" mass="14740">MTMPTISRLFESHSEAARIAGNLLAAGVPRVQIAIIGPYHDEIGVLKSPAVMLGVAAGLLACLSAFAVNGINPFATGLSATALIGCGCILGGLFGAMAAGARRFERRGVGEGVVLVTAHVDENATHVAQMVLGGGCVPMTGLDAEAA</sequence>
<organism evidence="2 3">
    <name type="scientific">Mesorhizobium salmacidum</name>
    <dbReference type="NCBI Taxonomy" id="3015171"/>
    <lineage>
        <taxon>Bacteria</taxon>
        <taxon>Pseudomonadati</taxon>
        <taxon>Pseudomonadota</taxon>
        <taxon>Alphaproteobacteria</taxon>
        <taxon>Hyphomicrobiales</taxon>
        <taxon>Phyllobacteriaceae</taxon>
        <taxon>Mesorhizobium</taxon>
    </lineage>
</organism>
<name>A0ABU8KZQ4_9HYPH</name>
<comment type="caution">
    <text evidence="2">The sequence shown here is derived from an EMBL/GenBank/DDBJ whole genome shotgun (WGS) entry which is preliminary data.</text>
</comment>
<accession>A0ABU8KZQ4</accession>
<feature type="transmembrane region" description="Helical" evidence="1">
    <location>
        <begin position="50"/>
        <end position="68"/>
    </location>
</feature>
<evidence type="ECO:0000256" key="1">
    <source>
        <dbReference type="SAM" id="Phobius"/>
    </source>
</evidence>
<reference evidence="2 3" key="1">
    <citation type="submission" date="2022-12" db="EMBL/GenBank/DDBJ databases">
        <authorList>
            <person name="Muema E."/>
        </authorList>
    </citation>
    <scope>NUCLEOTIDE SEQUENCE [LARGE SCALE GENOMIC DNA]</scope>
    <source>
        <strain evidence="3">1326</strain>
    </source>
</reference>
<gene>
    <name evidence="2" type="ORF">O7A60_20790</name>
</gene>
<keyword evidence="1" id="KW-0472">Membrane</keyword>
<proteinExistence type="predicted"/>
<keyword evidence="3" id="KW-1185">Reference proteome</keyword>
<protein>
    <submittedName>
        <fullName evidence="2">Uncharacterized protein</fullName>
    </submittedName>
</protein>
<evidence type="ECO:0000313" key="2">
    <source>
        <dbReference type="EMBL" id="MEI9411185.1"/>
    </source>
</evidence>
<keyword evidence="1" id="KW-0812">Transmembrane</keyword>
<feature type="transmembrane region" description="Helical" evidence="1">
    <location>
        <begin position="74"/>
        <end position="97"/>
    </location>
</feature>